<dbReference type="Proteomes" id="UP001139955">
    <property type="component" value="Unassembled WGS sequence"/>
</dbReference>
<organism evidence="2 3">
    <name type="scientific">Pseudomonas koreensis</name>
    <dbReference type="NCBI Taxonomy" id="198620"/>
    <lineage>
        <taxon>Bacteria</taxon>
        <taxon>Pseudomonadati</taxon>
        <taxon>Pseudomonadota</taxon>
        <taxon>Gammaproteobacteria</taxon>
        <taxon>Pseudomonadales</taxon>
        <taxon>Pseudomonadaceae</taxon>
        <taxon>Pseudomonas</taxon>
    </lineage>
</organism>
<proteinExistence type="predicted"/>
<name>A0A9X3B3N3_9PSED</name>
<protein>
    <submittedName>
        <fullName evidence="2">Uncharacterized protein</fullName>
    </submittedName>
</protein>
<dbReference type="RefSeq" id="WP_301622542.1">
    <property type="nucleotide sequence ID" value="NZ_JAOSKY010000010.1"/>
</dbReference>
<evidence type="ECO:0000256" key="1">
    <source>
        <dbReference type="SAM" id="MobiDB-lite"/>
    </source>
</evidence>
<feature type="region of interest" description="Disordered" evidence="1">
    <location>
        <begin position="1"/>
        <end position="31"/>
    </location>
</feature>
<dbReference type="AlphaFoldDB" id="A0A9X3B3N3"/>
<reference evidence="2" key="1">
    <citation type="submission" date="2022-09" db="EMBL/GenBank/DDBJ databases">
        <authorList>
            <person name="Cesa-Luna C."/>
            <person name="Girard L."/>
            <person name="Lood C."/>
            <person name="Hofte M."/>
            <person name="De Mot R."/>
        </authorList>
    </citation>
    <scope>NUCLEOTIDE SEQUENCE</scope>
    <source>
        <strain evidence="2">B1M3-32</strain>
    </source>
</reference>
<reference evidence="2" key="2">
    <citation type="journal article" date="2023" name="mSystems">
        <title>Charting the Lipopeptidome of Nonpathogenic Pseudomonas.</title>
        <authorList>
            <person name="Cesa-Luna C."/>
            <person name="Geudens N."/>
            <person name="Girard L."/>
            <person name="De Roo V."/>
            <person name="Maklad H.R."/>
            <person name="Martins J.C."/>
            <person name="Hofte M."/>
            <person name="De Mot R."/>
        </authorList>
    </citation>
    <scope>NUCLEOTIDE SEQUENCE</scope>
    <source>
        <strain evidence="2">B1M3-32</strain>
    </source>
</reference>
<gene>
    <name evidence="2" type="ORF">OC940_17030</name>
</gene>
<dbReference type="EMBL" id="JAOSKY010000010">
    <property type="protein sequence ID" value="MCU7249512.1"/>
    <property type="molecule type" value="Genomic_DNA"/>
</dbReference>
<sequence>MSASKPPVDQTAAVAPSADLEAPKVPAVLDPDDPEGLLPIRALGQDLEVTYMGWEFTLPPGRIDRVELGFTLFGSTFVSVDQRDYPSGVTVPLPQSLYVPRAFLNQGLYQVSIRVSPSLQNPTESPRTKITIDTTMPDFGQQPKAVIFPAELNGVITEAYLSQHGQVVVDVPFYTDAVARDRAVYFWTDKNPPPSGETEIREQEFSQQDIIDQRLQITVYADEIRAWSSGARYMYYRLRDRAGNTGPVSELATIRVDLTPAPGAFLPPRVDLDRGLLDRQQARDGLTVEIDPYDFPDAAQSVAVNWDGTELAEIAVDPANFPQKVTVPWTAMHANGDGPLRATVDYRIRLADGSYSPRAPSISVAVDLTLAGQDHPLAPALLNATLATVEVRGQVSDQANRLLGVDYGLPAKVLLTLFDVPDAYERIDLFWGAFTTPVAEYHVQPTDVAGQPLVLEVPWQYIEPDLQNPRLPVWYTTTNGVNEQLSRVTDVEVSMVVFNDLKEPTFPHAGREGVLHCCSVPRLWEGVTIHVRPDSRFAVRDSITLHWQGCYGQNGSNPIPGVYKAFFKELEAVDVVEGFDIVVDDFEALIAPMVNNGSALVRYELAKQNGSIGRSRPDFVIINRTMPSGEVCSPTNEVDCPDPVWGE</sequence>
<comment type="caution">
    <text evidence="2">The sequence shown here is derived from an EMBL/GenBank/DDBJ whole genome shotgun (WGS) entry which is preliminary data.</text>
</comment>
<accession>A0A9X3B3N3</accession>
<evidence type="ECO:0000313" key="2">
    <source>
        <dbReference type="EMBL" id="MCU7249512.1"/>
    </source>
</evidence>
<keyword evidence="3" id="KW-1185">Reference proteome</keyword>
<evidence type="ECO:0000313" key="3">
    <source>
        <dbReference type="Proteomes" id="UP001139955"/>
    </source>
</evidence>